<organism evidence="1 2">
    <name type="scientific">Endosaccharibacter trunci</name>
    <dbReference type="NCBI Taxonomy" id="2812733"/>
    <lineage>
        <taxon>Bacteria</taxon>
        <taxon>Pseudomonadati</taxon>
        <taxon>Pseudomonadota</taxon>
        <taxon>Alphaproteobacteria</taxon>
        <taxon>Acetobacterales</taxon>
        <taxon>Acetobacteraceae</taxon>
        <taxon>Endosaccharibacter</taxon>
    </lineage>
</organism>
<dbReference type="Proteomes" id="UP001524587">
    <property type="component" value="Unassembled WGS sequence"/>
</dbReference>
<reference evidence="1 2" key="1">
    <citation type="submission" date="2022-06" db="EMBL/GenBank/DDBJ databases">
        <title>Endosaccharibacter gen. nov., sp. nov., endophytic bacteria isolated from sugarcane.</title>
        <authorList>
            <person name="Pitiwittayakul N."/>
            <person name="Yukphan P."/>
            <person name="Charoenyingcharoen P."/>
            <person name="Tanasupawat S."/>
        </authorList>
    </citation>
    <scope>NUCLEOTIDE SEQUENCE [LARGE SCALE GENOMIC DNA]</scope>
    <source>
        <strain evidence="1 2">KSS8</strain>
    </source>
</reference>
<proteinExistence type="predicted"/>
<name>A0ABT1W529_9PROT</name>
<sequence>MNAFDARGFRAEPGDTAWPIRRGELSDYERVAADYGPLYDCGGEECEQCERKFGPDRSEAIEREKRRAAAYARMGEVA</sequence>
<dbReference type="RefSeq" id="WP_422863424.1">
    <property type="nucleotide sequence ID" value="NZ_JAMSKV010000004.1"/>
</dbReference>
<evidence type="ECO:0000313" key="2">
    <source>
        <dbReference type="Proteomes" id="UP001524587"/>
    </source>
</evidence>
<accession>A0ABT1W529</accession>
<keyword evidence="2" id="KW-1185">Reference proteome</keyword>
<comment type="caution">
    <text evidence="1">The sequence shown here is derived from an EMBL/GenBank/DDBJ whole genome shotgun (WGS) entry which is preliminary data.</text>
</comment>
<gene>
    <name evidence="1" type="ORF">NFI95_05805</name>
</gene>
<protein>
    <submittedName>
        <fullName evidence="1">Uncharacterized protein</fullName>
    </submittedName>
</protein>
<evidence type="ECO:0000313" key="1">
    <source>
        <dbReference type="EMBL" id="MCQ8277959.1"/>
    </source>
</evidence>
<dbReference type="EMBL" id="JAMSKV010000004">
    <property type="protein sequence ID" value="MCQ8277959.1"/>
    <property type="molecule type" value="Genomic_DNA"/>
</dbReference>